<dbReference type="AlphaFoldDB" id="A0A392UST9"/>
<feature type="non-terminal residue" evidence="1">
    <location>
        <position position="1"/>
    </location>
</feature>
<accession>A0A392UST9</accession>
<reference evidence="1 2" key="1">
    <citation type="journal article" date="2018" name="Front. Plant Sci.">
        <title>Red Clover (Trifolium pratense) and Zigzag Clover (T. medium) - A Picture of Genomic Similarities and Differences.</title>
        <authorList>
            <person name="Dluhosova J."/>
            <person name="Istvanek J."/>
            <person name="Nedelnik J."/>
            <person name="Repkova J."/>
        </authorList>
    </citation>
    <scope>NUCLEOTIDE SEQUENCE [LARGE SCALE GENOMIC DNA]</scope>
    <source>
        <strain evidence="2">cv. 10/8</strain>
        <tissue evidence="1">Leaf</tissue>
    </source>
</reference>
<dbReference type="EMBL" id="LXQA010965720">
    <property type="protein sequence ID" value="MCI79088.1"/>
    <property type="molecule type" value="Genomic_DNA"/>
</dbReference>
<comment type="caution">
    <text evidence="1">The sequence shown here is derived from an EMBL/GenBank/DDBJ whole genome shotgun (WGS) entry which is preliminary data.</text>
</comment>
<organism evidence="1 2">
    <name type="scientific">Trifolium medium</name>
    <dbReference type="NCBI Taxonomy" id="97028"/>
    <lineage>
        <taxon>Eukaryota</taxon>
        <taxon>Viridiplantae</taxon>
        <taxon>Streptophyta</taxon>
        <taxon>Embryophyta</taxon>
        <taxon>Tracheophyta</taxon>
        <taxon>Spermatophyta</taxon>
        <taxon>Magnoliopsida</taxon>
        <taxon>eudicotyledons</taxon>
        <taxon>Gunneridae</taxon>
        <taxon>Pentapetalae</taxon>
        <taxon>rosids</taxon>
        <taxon>fabids</taxon>
        <taxon>Fabales</taxon>
        <taxon>Fabaceae</taxon>
        <taxon>Papilionoideae</taxon>
        <taxon>50 kb inversion clade</taxon>
        <taxon>NPAAA clade</taxon>
        <taxon>Hologalegina</taxon>
        <taxon>IRL clade</taxon>
        <taxon>Trifolieae</taxon>
        <taxon>Trifolium</taxon>
    </lineage>
</organism>
<name>A0A392UST9_9FABA</name>
<keyword evidence="2" id="KW-1185">Reference proteome</keyword>
<evidence type="ECO:0000313" key="1">
    <source>
        <dbReference type="EMBL" id="MCI79088.1"/>
    </source>
</evidence>
<sequence>TNRKYVKMSIIEGETNALLEVEAIQMVGNM</sequence>
<protein>
    <submittedName>
        <fullName evidence="1">Uncharacterized protein</fullName>
    </submittedName>
</protein>
<proteinExistence type="predicted"/>
<evidence type="ECO:0000313" key="2">
    <source>
        <dbReference type="Proteomes" id="UP000265520"/>
    </source>
</evidence>
<dbReference type="Proteomes" id="UP000265520">
    <property type="component" value="Unassembled WGS sequence"/>
</dbReference>
<gene>
    <name evidence="1" type="ORF">A2U01_0100359</name>
</gene>